<reference evidence="2" key="1">
    <citation type="submission" date="2022-11" db="UniProtKB">
        <authorList>
            <consortium name="WormBaseParasite"/>
        </authorList>
    </citation>
    <scope>IDENTIFICATION</scope>
</reference>
<accession>A0AC34R931</accession>
<evidence type="ECO:0000313" key="2">
    <source>
        <dbReference type="WBParaSite" id="JU765_v2.g4598.t1"/>
    </source>
</evidence>
<proteinExistence type="predicted"/>
<evidence type="ECO:0000313" key="1">
    <source>
        <dbReference type="Proteomes" id="UP000887576"/>
    </source>
</evidence>
<sequence length="324" mass="36284">MPGNNNATSPGSLPSLSALAQQDRVKPDEMPIGQILGNGQFKLMELVQNHPALGLTYNAINQKGDGFIVKVDAEANLLSFIRSEAGFLQAVNKAGKCEFFVEFIHGAKFKSWIYFVARFRPGPSINDCWCSSPSGKLTVGSASRVAYFYFKAIEVVHSLGYLLRRVDPNVIKFDASTRQIYLSDLSSIRLDPSKLQMELPAKWAGAPIYAPLVHHQGKPHSTRSDLEPVIYLLVEMTVGQLPWEGTPPDLLGSVKRRSVTKQTLFNDCPPQYAAIYQYISLLGDSDKIEFADIYSKLEEVWKSAGIKKVDDQFDWEERMKKFEQ</sequence>
<protein>
    <submittedName>
        <fullName evidence="2">Protein kinase domain-containing protein</fullName>
    </submittedName>
</protein>
<dbReference type="WBParaSite" id="JU765_v2.g4598.t1">
    <property type="protein sequence ID" value="JU765_v2.g4598.t1"/>
    <property type="gene ID" value="JU765_v2.g4598"/>
</dbReference>
<dbReference type="Proteomes" id="UP000887576">
    <property type="component" value="Unplaced"/>
</dbReference>
<organism evidence="1 2">
    <name type="scientific">Panagrolaimus sp. JU765</name>
    <dbReference type="NCBI Taxonomy" id="591449"/>
    <lineage>
        <taxon>Eukaryota</taxon>
        <taxon>Metazoa</taxon>
        <taxon>Ecdysozoa</taxon>
        <taxon>Nematoda</taxon>
        <taxon>Chromadorea</taxon>
        <taxon>Rhabditida</taxon>
        <taxon>Tylenchina</taxon>
        <taxon>Panagrolaimomorpha</taxon>
        <taxon>Panagrolaimoidea</taxon>
        <taxon>Panagrolaimidae</taxon>
        <taxon>Panagrolaimus</taxon>
    </lineage>
</organism>
<name>A0AC34R931_9BILA</name>